<keyword evidence="6" id="KW-0653">Protein transport</keyword>
<evidence type="ECO:0000256" key="1">
    <source>
        <dbReference type="ARBA" id="ARBA00004184"/>
    </source>
</evidence>
<dbReference type="InterPro" id="IPR048720">
    <property type="entry name" value="PROPPIN"/>
</dbReference>
<proteinExistence type="inferred from homology"/>
<reference evidence="10 11" key="1">
    <citation type="submission" date="2013-12" db="EMBL/GenBank/DDBJ databases">
        <title>The Genome Sequence of Candida albicans P78048.</title>
        <authorList>
            <consortium name="The Broad Institute Genome Sequencing Platform"/>
            <consortium name="The Broad Institute Genome Sequencing Center for Infectious Disease"/>
            <person name="Cuomo C."/>
            <person name="Bennett R."/>
            <person name="Hirakawa M."/>
            <person name="Noverr M."/>
            <person name="Mitchell A."/>
            <person name="Young S.K."/>
            <person name="Zeng Q."/>
            <person name="Gargeya S."/>
            <person name="Fitzgerald M."/>
            <person name="Abouelleil A."/>
            <person name="Alvarado L."/>
            <person name="Berlin A.M."/>
            <person name="Chapman S.B."/>
            <person name="Dewar J."/>
            <person name="Goldberg J."/>
            <person name="Griggs A."/>
            <person name="Gujja S."/>
            <person name="Hansen M."/>
            <person name="Howarth C."/>
            <person name="Imamovic A."/>
            <person name="Larimer J."/>
            <person name="McCowan C."/>
            <person name="Murphy C."/>
            <person name="Pearson M."/>
            <person name="Priest M."/>
            <person name="Roberts A."/>
            <person name="Saif S."/>
            <person name="Shea T."/>
            <person name="Sykes S."/>
            <person name="Wortman J."/>
            <person name="Nusbaum C."/>
            <person name="Birren B."/>
        </authorList>
    </citation>
    <scope>NUCLEOTIDE SEQUENCE [LARGE SCALE GENOMIC DNA]</scope>
    <source>
        <strain evidence="10 11">P78048</strain>
    </source>
</reference>
<keyword evidence="5" id="KW-0677">Repeat</keyword>
<dbReference type="InterPro" id="IPR036322">
    <property type="entry name" value="WD40_repeat_dom_sf"/>
</dbReference>
<dbReference type="GO" id="GO:0005774">
    <property type="term" value="C:vacuolar membrane"/>
    <property type="evidence" value="ECO:0007669"/>
    <property type="project" value="UniProtKB-SubCell"/>
</dbReference>
<dbReference type="SMART" id="SM00320">
    <property type="entry name" value="WD40"/>
    <property type="match status" value="2"/>
</dbReference>
<gene>
    <name evidence="10" type="ORF">MG3_00366</name>
</gene>
<evidence type="ECO:0000256" key="5">
    <source>
        <dbReference type="ARBA" id="ARBA00022737"/>
    </source>
</evidence>
<evidence type="ECO:0000256" key="4">
    <source>
        <dbReference type="ARBA" id="ARBA00022574"/>
    </source>
</evidence>
<evidence type="ECO:0000313" key="10">
    <source>
        <dbReference type="EMBL" id="KGR21366.1"/>
    </source>
</evidence>
<feature type="region of interest" description="Disordered" evidence="9">
    <location>
        <begin position="362"/>
        <end position="388"/>
    </location>
</feature>
<dbReference type="Proteomes" id="UP000030161">
    <property type="component" value="Unassembled WGS sequence"/>
</dbReference>
<dbReference type="Pfam" id="PF21032">
    <property type="entry name" value="PROPPIN"/>
    <property type="match status" value="2"/>
</dbReference>
<feature type="compositionally biased region" description="Basic and acidic residues" evidence="9">
    <location>
        <begin position="366"/>
        <end position="375"/>
    </location>
</feature>
<keyword evidence="3" id="KW-0926">Vacuole</keyword>
<dbReference type="EMBL" id="AJIX01000003">
    <property type="protein sequence ID" value="KGR21366.1"/>
    <property type="molecule type" value="Genomic_DNA"/>
</dbReference>
<organism evidence="10 11">
    <name type="scientific">Candida albicans P78048</name>
    <dbReference type="NCBI Taxonomy" id="1094989"/>
    <lineage>
        <taxon>Eukaryota</taxon>
        <taxon>Fungi</taxon>
        <taxon>Dikarya</taxon>
        <taxon>Ascomycota</taxon>
        <taxon>Saccharomycotina</taxon>
        <taxon>Pichiomycetes</taxon>
        <taxon>Debaryomycetaceae</taxon>
        <taxon>Candida/Lodderomyces clade</taxon>
        <taxon>Candida</taxon>
    </lineage>
</organism>
<keyword evidence="4" id="KW-0853">WD repeat</keyword>
<evidence type="ECO:0000256" key="6">
    <source>
        <dbReference type="ARBA" id="ARBA00022927"/>
    </source>
</evidence>
<evidence type="ECO:0000256" key="8">
    <source>
        <dbReference type="ARBA" id="ARBA00037813"/>
    </source>
</evidence>
<dbReference type="PANTHER" id="PTHR11227">
    <property type="entry name" value="WD-REPEAT PROTEIN INTERACTING WITH PHOSPHOINOSIDES WIPI -RELATED"/>
    <property type="match status" value="1"/>
</dbReference>
<dbReference type="GO" id="GO:0012505">
    <property type="term" value="C:endomembrane system"/>
    <property type="evidence" value="ECO:0007669"/>
    <property type="project" value="UniProtKB-SubCell"/>
</dbReference>
<protein>
    <recommendedName>
        <fullName evidence="12">Autophagy-related protein 21</fullName>
    </recommendedName>
</protein>
<evidence type="ECO:0000256" key="3">
    <source>
        <dbReference type="ARBA" id="ARBA00022554"/>
    </source>
</evidence>
<evidence type="ECO:0000256" key="9">
    <source>
        <dbReference type="SAM" id="MobiDB-lite"/>
    </source>
</evidence>
<dbReference type="SUPFAM" id="SSF50978">
    <property type="entry name" value="WD40 repeat-like"/>
    <property type="match status" value="1"/>
</dbReference>
<keyword evidence="2" id="KW-0813">Transport</keyword>
<evidence type="ECO:0008006" key="12">
    <source>
        <dbReference type="Google" id="ProtNLM"/>
    </source>
</evidence>
<dbReference type="InterPro" id="IPR015943">
    <property type="entry name" value="WD40/YVTN_repeat-like_dom_sf"/>
</dbReference>
<comment type="caution">
    <text evidence="10">The sequence shown here is derived from an EMBL/GenBank/DDBJ whole genome shotgun (WGS) entry which is preliminary data.</text>
</comment>
<feature type="compositionally biased region" description="Polar residues" evidence="9">
    <location>
        <begin position="49"/>
        <end position="62"/>
    </location>
</feature>
<evidence type="ECO:0000256" key="7">
    <source>
        <dbReference type="ARBA" id="ARBA00025740"/>
    </source>
</evidence>
<sequence>MVTINDLSFNPDYSSISVSTSDGFKIFNCEPFGEFYSSQESPLRKSISNSLEDSAGCQNPTHSKTDSQDTPARFPTAFLKMLFSTSLTIVVPQTQDNLGNRLLKIYNLKQNLKICELNFPSSIIDIKLNRKRLLVVLDTGQLYIYDLSCVRLLKILQLSFNEHDGDQKFIGDLSADDSSWLIIPVQSTNNQTDLLNAETGSQPSTPKLTPSDSVINTGSYSQYLEFTRNSSLSNLKKKNKLITLEDIKKDSEGWVVVYDTINLAPVVIFEAHHSTIARICISHRDNKVATASIKGTIIRIFDLKEFEGKVKVHKVKNLRRGHNLVKVNSLSFHNDNHILGCGSESNTIHLFKIHEEESDICTNENSEDRTNHNSDYEDSDGDTSKSSEDLNENLANLLISKPLDPVPMETEDKLSSSWFVKTKKLINNQYTSSIIKKLPYKDYFENLIWEPPQRSFAYIKLPEYAPHNEKDPRSNKVEIGFNNDLVFIASYHTGNFYQYQIPKQRGSVSSINEDDKREECSLISQFNLI</sequence>
<comment type="similarity">
    <text evidence="7">Belongs to the WD repeat PROPPIN family.</text>
</comment>
<accession>A0AB34Q301</accession>
<dbReference type="AlphaFoldDB" id="A0AB34Q301"/>
<feature type="region of interest" description="Disordered" evidence="9">
    <location>
        <begin position="49"/>
        <end position="70"/>
    </location>
</feature>
<name>A0AB34Q301_CANAX</name>
<dbReference type="GO" id="GO:0015031">
    <property type="term" value="P:protein transport"/>
    <property type="evidence" value="ECO:0007669"/>
    <property type="project" value="UniProtKB-KW"/>
</dbReference>
<evidence type="ECO:0000313" key="11">
    <source>
        <dbReference type="Proteomes" id="UP000030161"/>
    </source>
</evidence>
<comment type="subcellular location">
    <subcellularLocation>
        <location evidence="1">Endomembrane system</location>
        <topology evidence="1">Peripheral membrane protein</topology>
    </subcellularLocation>
    <subcellularLocation>
        <location evidence="8">Vacuole membrane</location>
    </subcellularLocation>
</comment>
<dbReference type="InterPro" id="IPR001680">
    <property type="entry name" value="WD40_rpt"/>
</dbReference>
<evidence type="ECO:0000256" key="2">
    <source>
        <dbReference type="ARBA" id="ARBA00022448"/>
    </source>
</evidence>
<dbReference type="Gene3D" id="2.130.10.10">
    <property type="entry name" value="YVTN repeat-like/Quinoprotein amine dehydrogenase"/>
    <property type="match status" value="1"/>
</dbReference>